<gene>
    <name evidence="13" type="ORF">SAMN05444398_110122</name>
</gene>
<keyword evidence="5" id="KW-0762">Sugar transport</keyword>
<keyword evidence="4 11" id="KW-1003">Cell membrane</keyword>
<keyword evidence="8 11" id="KW-1133">Transmembrane helix</keyword>
<keyword evidence="6 11" id="KW-0812">Transmembrane</keyword>
<evidence type="ECO:0000313" key="14">
    <source>
        <dbReference type="Proteomes" id="UP000183974"/>
    </source>
</evidence>
<dbReference type="PROSITE" id="PS51012">
    <property type="entry name" value="ABC_TM2"/>
    <property type="match status" value="1"/>
</dbReference>
<dbReference type="PRINTS" id="PR00164">
    <property type="entry name" value="ABC2TRNSPORT"/>
</dbReference>
<dbReference type="InterPro" id="IPR013525">
    <property type="entry name" value="ABC2_TM"/>
</dbReference>
<dbReference type="AlphaFoldDB" id="A0A1M7GD62"/>
<evidence type="ECO:0000313" key="13">
    <source>
        <dbReference type="EMBL" id="SHM14332.1"/>
    </source>
</evidence>
<dbReference type="PANTHER" id="PTHR30413">
    <property type="entry name" value="INNER MEMBRANE TRANSPORT PERMEASE"/>
    <property type="match status" value="1"/>
</dbReference>
<keyword evidence="10 11" id="KW-0472">Membrane</keyword>
<evidence type="ECO:0000256" key="1">
    <source>
        <dbReference type="ARBA" id="ARBA00004651"/>
    </source>
</evidence>
<name>A0A1M7GD62_9RHOB</name>
<dbReference type="Proteomes" id="UP000183974">
    <property type="component" value="Unassembled WGS sequence"/>
</dbReference>
<sequence length="274" mass="30959">MKALSDIIGHIAPPRPRPQRRFAAARAIFALILREMSTTYGRSPGGYIWEVLQPVGGIALLSIVFSYAFRSPPIGTSFALFYATGFIVLSHFNGLNQKMGIAIRFSKPLLTYPNVTLMDAILARFLLNTLTSFLVFIILMTGIVTMFDLRVILNLPEIFKAWAMLTALTFGIGILNCFLMSMFPVWQQVWQILTRPLFIVSGIFFLMDNLPATYRDILLYNPVAHVIMQMRAGFYATYDAPLVSSVYVYLISLVCAVSGVLLLHRYHRMIIDER</sequence>
<evidence type="ECO:0000256" key="2">
    <source>
        <dbReference type="ARBA" id="ARBA00007783"/>
    </source>
</evidence>
<accession>A0A1M7GD62</accession>
<dbReference type="InterPro" id="IPR000412">
    <property type="entry name" value="ABC_2_transport"/>
</dbReference>
<dbReference type="GO" id="GO:0015774">
    <property type="term" value="P:polysaccharide transport"/>
    <property type="evidence" value="ECO:0007669"/>
    <property type="project" value="UniProtKB-KW"/>
</dbReference>
<feature type="transmembrane region" description="Helical" evidence="11">
    <location>
        <begin position="161"/>
        <end position="183"/>
    </location>
</feature>
<evidence type="ECO:0000256" key="6">
    <source>
        <dbReference type="ARBA" id="ARBA00022692"/>
    </source>
</evidence>
<feature type="transmembrane region" description="Helical" evidence="11">
    <location>
        <begin position="125"/>
        <end position="149"/>
    </location>
</feature>
<keyword evidence="9" id="KW-0625">Polysaccharide transport</keyword>
<feature type="domain" description="ABC transmembrane type-2" evidence="12">
    <location>
        <begin position="45"/>
        <end position="266"/>
    </location>
</feature>
<comment type="similarity">
    <text evidence="2 11">Belongs to the ABC-2 integral membrane protein family.</text>
</comment>
<evidence type="ECO:0000256" key="7">
    <source>
        <dbReference type="ARBA" id="ARBA00022903"/>
    </source>
</evidence>
<keyword evidence="7" id="KW-0972">Capsule biogenesis/degradation</keyword>
<proteinExistence type="inferred from homology"/>
<feature type="transmembrane region" description="Helical" evidence="11">
    <location>
        <begin position="81"/>
        <end position="105"/>
    </location>
</feature>
<dbReference type="PANTHER" id="PTHR30413:SF10">
    <property type="entry name" value="CAPSULE POLYSACCHARIDE EXPORT INNER-MEMBRANE PROTEIN CTRC"/>
    <property type="match status" value="1"/>
</dbReference>
<keyword evidence="3 11" id="KW-0813">Transport</keyword>
<dbReference type="GO" id="GO:0140359">
    <property type="term" value="F:ABC-type transporter activity"/>
    <property type="evidence" value="ECO:0007669"/>
    <property type="project" value="InterPro"/>
</dbReference>
<comment type="caution">
    <text evidence="11">Lacks conserved residue(s) required for the propagation of feature annotation.</text>
</comment>
<evidence type="ECO:0000259" key="12">
    <source>
        <dbReference type="PROSITE" id="PS51012"/>
    </source>
</evidence>
<dbReference type="Pfam" id="PF01061">
    <property type="entry name" value="ABC2_membrane"/>
    <property type="match status" value="1"/>
</dbReference>
<keyword evidence="14" id="KW-1185">Reference proteome</keyword>
<organism evidence="13 14">
    <name type="scientific">Roseovarius pacificus</name>
    <dbReference type="NCBI Taxonomy" id="337701"/>
    <lineage>
        <taxon>Bacteria</taxon>
        <taxon>Pseudomonadati</taxon>
        <taxon>Pseudomonadota</taxon>
        <taxon>Alphaproteobacteria</taxon>
        <taxon>Rhodobacterales</taxon>
        <taxon>Roseobacteraceae</taxon>
        <taxon>Roseovarius</taxon>
    </lineage>
</organism>
<evidence type="ECO:0000256" key="10">
    <source>
        <dbReference type="ARBA" id="ARBA00023136"/>
    </source>
</evidence>
<feature type="transmembrane region" description="Helical" evidence="11">
    <location>
        <begin position="244"/>
        <end position="264"/>
    </location>
</feature>
<evidence type="ECO:0000256" key="11">
    <source>
        <dbReference type="RuleBase" id="RU361157"/>
    </source>
</evidence>
<dbReference type="RefSeq" id="WP_229709569.1">
    <property type="nucleotide sequence ID" value="NZ_BMLR01000011.1"/>
</dbReference>
<comment type="subcellular location">
    <subcellularLocation>
        <location evidence="11">Cell inner membrane</location>
        <topology evidence="11">Multi-pass membrane protein</topology>
    </subcellularLocation>
    <subcellularLocation>
        <location evidence="1">Cell membrane</location>
        <topology evidence="1">Multi-pass membrane protein</topology>
    </subcellularLocation>
</comment>
<dbReference type="EMBL" id="FRBR01000010">
    <property type="protein sequence ID" value="SHM14332.1"/>
    <property type="molecule type" value="Genomic_DNA"/>
</dbReference>
<dbReference type="GO" id="GO:0015920">
    <property type="term" value="P:lipopolysaccharide transport"/>
    <property type="evidence" value="ECO:0007669"/>
    <property type="project" value="TreeGrafter"/>
</dbReference>
<evidence type="ECO:0000256" key="4">
    <source>
        <dbReference type="ARBA" id="ARBA00022475"/>
    </source>
</evidence>
<evidence type="ECO:0000256" key="8">
    <source>
        <dbReference type="ARBA" id="ARBA00022989"/>
    </source>
</evidence>
<protein>
    <recommendedName>
        <fullName evidence="11">Transport permease protein</fullName>
    </recommendedName>
</protein>
<reference evidence="13 14" key="1">
    <citation type="submission" date="2016-11" db="EMBL/GenBank/DDBJ databases">
        <authorList>
            <person name="Jaros S."/>
            <person name="Januszkiewicz K."/>
            <person name="Wedrychowicz H."/>
        </authorList>
    </citation>
    <scope>NUCLEOTIDE SEQUENCE [LARGE SCALE GENOMIC DNA]</scope>
    <source>
        <strain evidence="13 14">DSM 29589</strain>
    </source>
</reference>
<evidence type="ECO:0000256" key="3">
    <source>
        <dbReference type="ARBA" id="ARBA00022448"/>
    </source>
</evidence>
<evidence type="ECO:0000256" key="5">
    <source>
        <dbReference type="ARBA" id="ARBA00022597"/>
    </source>
</evidence>
<dbReference type="STRING" id="337701.SAMN05444398_110122"/>
<feature type="transmembrane region" description="Helical" evidence="11">
    <location>
        <begin position="51"/>
        <end position="69"/>
    </location>
</feature>
<dbReference type="GO" id="GO:0043190">
    <property type="term" value="C:ATP-binding cassette (ABC) transporter complex"/>
    <property type="evidence" value="ECO:0007669"/>
    <property type="project" value="InterPro"/>
</dbReference>
<dbReference type="InterPro" id="IPR047817">
    <property type="entry name" value="ABC2_TM_bact-type"/>
</dbReference>
<evidence type="ECO:0000256" key="9">
    <source>
        <dbReference type="ARBA" id="ARBA00023047"/>
    </source>
</evidence>